<keyword evidence="6" id="KW-0519">Myristate</keyword>
<evidence type="ECO:0000313" key="21">
    <source>
        <dbReference type="Proteomes" id="UP001237642"/>
    </source>
</evidence>
<organism evidence="20 21">
    <name type="scientific">Heracleum sosnowskyi</name>
    <dbReference type="NCBI Taxonomy" id="360622"/>
    <lineage>
        <taxon>Eukaryota</taxon>
        <taxon>Viridiplantae</taxon>
        <taxon>Streptophyta</taxon>
        <taxon>Embryophyta</taxon>
        <taxon>Tracheophyta</taxon>
        <taxon>Spermatophyta</taxon>
        <taxon>Magnoliopsida</taxon>
        <taxon>eudicotyledons</taxon>
        <taxon>Gunneridae</taxon>
        <taxon>Pentapetalae</taxon>
        <taxon>asterids</taxon>
        <taxon>campanulids</taxon>
        <taxon>Apiales</taxon>
        <taxon>Apiaceae</taxon>
        <taxon>Apioideae</taxon>
        <taxon>apioid superclade</taxon>
        <taxon>Tordylieae</taxon>
        <taxon>Tordyliinae</taxon>
        <taxon>Heracleum</taxon>
    </lineage>
</organism>
<keyword evidence="21" id="KW-1185">Reference proteome</keyword>
<dbReference type="SMART" id="SM00054">
    <property type="entry name" value="EFh"/>
    <property type="match status" value="4"/>
</dbReference>
<dbReference type="PROSITE" id="PS00018">
    <property type="entry name" value="EF_HAND_1"/>
    <property type="match status" value="3"/>
</dbReference>
<comment type="subcellular location">
    <subcellularLocation>
        <location evidence="1">Membrane</location>
        <topology evidence="1">Lipid-anchor</topology>
    </subcellularLocation>
</comment>
<dbReference type="GO" id="GO:0005509">
    <property type="term" value="F:calcium ion binding"/>
    <property type="evidence" value="ECO:0007669"/>
    <property type="project" value="InterPro"/>
</dbReference>
<feature type="domain" description="EF-hand" evidence="19">
    <location>
        <begin position="233"/>
        <end position="268"/>
    </location>
</feature>
<keyword evidence="13" id="KW-0472">Membrane</keyword>
<evidence type="ECO:0000256" key="17">
    <source>
        <dbReference type="ARBA" id="ARBA00048679"/>
    </source>
</evidence>
<evidence type="ECO:0000259" key="19">
    <source>
        <dbReference type="PROSITE" id="PS50222"/>
    </source>
</evidence>
<evidence type="ECO:0000256" key="3">
    <source>
        <dbReference type="ARBA" id="ARBA00012513"/>
    </source>
</evidence>
<feature type="domain" description="EF-hand" evidence="19">
    <location>
        <begin position="197"/>
        <end position="232"/>
    </location>
</feature>
<dbReference type="EMBL" id="JAUIZM010000007">
    <property type="protein sequence ID" value="KAK1372897.1"/>
    <property type="molecule type" value="Genomic_DNA"/>
</dbReference>
<dbReference type="InterPro" id="IPR011009">
    <property type="entry name" value="Kinase-like_dom_sf"/>
</dbReference>
<dbReference type="CDD" id="cd00051">
    <property type="entry name" value="EFh"/>
    <property type="match status" value="1"/>
</dbReference>
<evidence type="ECO:0000256" key="4">
    <source>
        <dbReference type="ARBA" id="ARBA00022527"/>
    </source>
</evidence>
<protein>
    <recommendedName>
        <fullName evidence="3">non-specific serine/threonine protein kinase</fullName>
        <ecNumber evidence="3">2.7.11.1</ecNumber>
    </recommendedName>
</protein>
<keyword evidence="5" id="KW-0808">Transferase</keyword>
<dbReference type="SMART" id="SM00220">
    <property type="entry name" value="S_TKc"/>
    <property type="match status" value="1"/>
</dbReference>
<gene>
    <name evidence="20" type="ORF">POM88_029090</name>
</gene>
<dbReference type="PROSITE" id="PS50011">
    <property type="entry name" value="PROTEIN_KINASE_DOM"/>
    <property type="match status" value="1"/>
</dbReference>
<evidence type="ECO:0000313" key="20">
    <source>
        <dbReference type="EMBL" id="KAK1372897.1"/>
    </source>
</evidence>
<dbReference type="GO" id="GO:0004674">
    <property type="term" value="F:protein serine/threonine kinase activity"/>
    <property type="evidence" value="ECO:0007669"/>
    <property type="project" value="UniProtKB-KW"/>
</dbReference>
<dbReference type="FunFam" id="1.10.510.10:FF:000067">
    <property type="entry name" value="calcium-dependent protein kinase 13"/>
    <property type="match status" value="1"/>
</dbReference>
<dbReference type="SUPFAM" id="SSF47473">
    <property type="entry name" value="EF-hand"/>
    <property type="match status" value="1"/>
</dbReference>
<feature type="domain" description="EF-hand" evidence="19">
    <location>
        <begin position="305"/>
        <end position="340"/>
    </location>
</feature>
<evidence type="ECO:0000256" key="12">
    <source>
        <dbReference type="ARBA" id="ARBA00022840"/>
    </source>
</evidence>
<evidence type="ECO:0000256" key="7">
    <source>
        <dbReference type="ARBA" id="ARBA00022723"/>
    </source>
</evidence>
<comment type="similarity">
    <text evidence="2">Belongs to the protein kinase superfamily. CAMK Ser/Thr protein kinase family. CaMK subfamily.</text>
</comment>
<name>A0AAD8HUT6_9APIA</name>
<comment type="similarity">
    <text evidence="15">Belongs to the protein kinase superfamily. Ser/Thr protein kinase family. CDPK subfamily.</text>
</comment>
<keyword evidence="10 20" id="KW-0418">Kinase</keyword>
<dbReference type="Gene3D" id="1.10.510.10">
    <property type="entry name" value="Transferase(Phosphotransferase) domain 1"/>
    <property type="match status" value="1"/>
</dbReference>
<dbReference type="Pfam" id="PF00069">
    <property type="entry name" value="Pkinase"/>
    <property type="match status" value="1"/>
</dbReference>
<reference evidence="20" key="2">
    <citation type="submission" date="2023-05" db="EMBL/GenBank/DDBJ databases">
        <authorList>
            <person name="Schelkunov M.I."/>
        </authorList>
    </citation>
    <scope>NUCLEOTIDE SEQUENCE</scope>
    <source>
        <strain evidence="20">Hsosn_3</strain>
        <tissue evidence="20">Leaf</tissue>
    </source>
</reference>
<evidence type="ECO:0000256" key="9">
    <source>
        <dbReference type="ARBA" id="ARBA00022741"/>
    </source>
</evidence>
<dbReference type="PROSITE" id="PS00108">
    <property type="entry name" value="PROTEIN_KINASE_ST"/>
    <property type="match status" value="1"/>
</dbReference>
<dbReference type="EC" id="2.7.11.1" evidence="3"/>
<comment type="caution">
    <text evidence="20">The sequence shown here is derived from an EMBL/GenBank/DDBJ whole genome shotgun (WGS) entry which is preliminary data.</text>
</comment>
<dbReference type="PROSITE" id="PS50222">
    <property type="entry name" value="EF_HAND_2"/>
    <property type="match status" value="4"/>
</dbReference>
<evidence type="ECO:0000256" key="15">
    <source>
        <dbReference type="ARBA" id="ARBA00024334"/>
    </source>
</evidence>
<dbReference type="Pfam" id="PF13499">
    <property type="entry name" value="EF-hand_7"/>
    <property type="match status" value="2"/>
</dbReference>
<reference evidence="20" key="1">
    <citation type="submission" date="2023-02" db="EMBL/GenBank/DDBJ databases">
        <title>Genome of toxic invasive species Heracleum sosnowskyi carries increased number of genes despite the absence of recent whole-genome duplications.</title>
        <authorList>
            <person name="Schelkunov M."/>
            <person name="Shtratnikova V."/>
            <person name="Makarenko M."/>
            <person name="Klepikova A."/>
            <person name="Omelchenko D."/>
            <person name="Novikova G."/>
            <person name="Obukhova E."/>
            <person name="Bogdanov V."/>
            <person name="Penin A."/>
            <person name="Logacheva M."/>
        </authorList>
    </citation>
    <scope>NUCLEOTIDE SEQUENCE</scope>
    <source>
        <strain evidence="20">Hsosn_3</strain>
        <tissue evidence="20">Leaf</tissue>
    </source>
</reference>
<keyword evidence="11" id="KW-0106">Calcium</keyword>
<evidence type="ECO:0000256" key="10">
    <source>
        <dbReference type="ARBA" id="ARBA00022777"/>
    </source>
</evidence>
<evidence type="ECO:0000256" key="13">
    <source>
        <dbReference type="ARBA" id="ARBA00023136"/>
    </source>
</evidence>
<evidence type="ECO:0000256" key="16">
    <source>
        <dbReference type="ARBA" id="ARBA00047899"/>
    </source>
</evidence>
<keyword evidence="14" id="KW-0449">Lipoprotein</keyword>
<dbReference type="AlphaFoldDB" id="A0AAD8HUT6"/>
<keyword evidence="8" id="KW-0677">Repeat</keyword>
<dbReference type="Gene3D" id="1.10.238.10">
    <property type="entry name" value="EF-hand"/>
    <property type="match status" value="1"/>
</dbReference>
<accession>A0AAD8HUT6</accession>
<dbReference type="InterPro" id="IPR002048">
    <property type="entry name" value="EF_hand_dom"/>
</dbReference>
<comment type="catalytic activity">
    <reaction evidence="17">
        <text>L-seryl-[protein] + ATP = O-phospho-L-seryl-[protein] + ADP + H(+)</text>
        <dbReference type="Rhea" id="RHEA:17989"/>
        <dbReference type="Rhea" id="RHEA-COMP:9863"/>
        <dbReference type="Rhea" id="RHEA-COMP:11604"/>
        <dbReference type="ChEBI" id="CHEBI:15378"/>
        <dbReference type="ChEBI" id="CHEBI:29999"/>
        <dbReference type="ChEBI" id="CHEBI:30616"/>
        <dbReference type="ChEBI" id="CHEBI:83421"/>
        <dbReference type="ChEBI" id="CHEBI:456216"/>
        <dbReference type="EC" id="2.7.11.1"/>
    </reaction>
</comment>
<sequence>MRTIVEIVQVCHKNGVMHRDLKPENFLFANKKETAPLKAIDFGLSVFFKPGEIFNEIVGSPYYMAPEVLKRNYGPEVDVWSAGVILYILLCGVPPFWAETEQGVAQAIIRSVIDFKRDPWPLVSDNAKDLVKKMLNPDPKQRLSAQGVLDHPWLQNAKKNPNVSLGEVVKSRLKQFSVMNRLKKRALGVVAEHLSGEEVAGIKEAFDMMDTNKRNKVNLEELRVGLEKLGQSIPDPDLEILMEAADVDGDGALNYGEFVAVSVHLKKMANDEHLHKAFSFFDQNKSGYIEIDELRHALSDEDDSNSEDVINAIMHDVDTDKDGRISYEEFAAMMKAGTDWRKASRQYSRERYNSISLKLMQDGSFQVPTEVSLVQCKCKYQ</sequence>
<evidence type="ECO:0000256" key="6">
    <source>
        <dbReference type="ARBA" id="ARBA00022707"/>
    </source>
</evidence>
<evidence type="ECO:0000256" key="5">
    <source>
        <dbReference type="ARBA" id="ARBA00022679"/>
    </source>
</evidence>
<proteinExistence type="inferred from homology"/>
<keyword evidence="9" id="KW-0547">Nucleotide-binding</keyword>
<comment type="catalytic activity">
    <reaction evidence="16">
        <text>L-threonyl-[protein] + ATP = O-phospho-L-threonyl-[protein] + ADP + H(+)</text>
        <dbReference type="Rhea" id="RHEA:46608"/>
        <dbReference type="Rhea" id="RHEA-COMP:11060"/>
        <dbReference type="Rhea" id="RHEA-COMP:11605"/>
        <dbReference type="ChEBI" id="CHEBI:15378"/>
        <dbReference type="ChEBI" id="CHEBI:30013"/>
        <dbReference type="ChEBI" id="CHEBI:30616"/>
        <dbReference type="ChEBI" id="CHEBI:61977"/>
        <dbReference type="ChEBI" id="CHEBI:456216"/>
        <dbReference type="EC" id="2.7.11.1"/>
    </reaction>
</comment>
<evidence type="ECO:0000256" key="11">
    <source>
        <dbReference type="ARBA" id="ARBA00022837"/>
    </source>
</evidence>
<dbReference type="InterPro" id="IPR000719">
    <property type="entry name" value="Prot_kinase_dom"/>
</dbReference>
<dbReference type="InterPro" id="IPR008271">
    <property type="entry name" value="Ser/Thr_kinase_AS"/>
</dbReference>
<evidence type="ECO:0000259" key="18">
    <source>
        <dbReference type="PROSITE" id="PS50011"/>
    </source>
</evidence>
<feature type="domain" description="Protein kinase" evidence="18">
    <location>
        <begin position="1"/>
        <end position="154"/>
    </location>
</feature>
<dbReference type="GO" id="GO:0005524">
    <property type="term" value="F:ATP binding"/>
    <property type="evidence" value="ECO:0007669"/>
    <property type="project" value="UniProtKB-KW"/>
</dbReference>
<dbReference type="PANTHER" id="PTHR24349">
    <property type="entry name" value="SERINE/THREONINE-PROTEIN KINASE"/>
    <property type="match status" value="1"/>
</dbReference>
<keyword evidence="12" id="KW-0067">ATP-binding</keyword>
<dbReference type="Proteomes" id="UP001237642">
    <property type="component" value="Unassembled WGS sequence"/>
</dbReference>
<dbReference type="InterPro" id="IPR018247">
    <property type="entry name" value="EF_Hand_1_Ca_BS"/>
</dbReference>
<dbReference type="InterPro" id="IPR011992">
    <property type="entry name" value="EF-hand-dom_pair"/>
</dbReference>
<dbReference type="FunFam" id="1.10.238.10:FF:000050">
    <property type="entry name" value="Calcium-dependent protein kinase 7"/>
    <property type="match status" value="1"/>
</dbReference>
<evidence type="ECO:0000256" key="14">
    <source>
        <dbReference type="ARBA" id="ARBA00023288"/>
    </source>
</evidence>
<dbReference type="GO" id="GO:0016020">
    <property type="term" value="C:membrane"/>
    <property type="evidence" value="ECO:0007669"/>
    <property type="project" value="UniProtKB-SubCell"/>
</dbReference>
<evidence type="ECO:0000256" key="1">
    <source>
        <dbReference type="ARBA" id="ARBA00004635"/>
    </source>
</evidence>
<keyword evidence="7" id="KW-0479">Metal-binding</keyword>
<feature type="domain" description="EF-hand" evidence="19">
    <location>
        <begin position="269"/>
        <end position="304"/>
    </location>
</feature>
<dbReference type="SUPFAM" id="SSF56112">
    <property type="entry name" value="Protein kinase-like (PK-like)"/>
    <property type="match status" value="1"/>
</dbReference>
<dbReference type="InterPro" id="IPR050205">
    <property type="entry name" value="CDPK_Ser/Thr_kinases"/>
</dbReference>
<evidence type="ECO:0000256" key="8">
    <source>
        <dbReference type="ARBA" id="ARBA00022737"/>
    </source>
</evidence>
<keyword evidence="4" id="KW-0723">Serine/threonine-protein kinase</keyword>
<evidence type="ECO:0000256" key="2">
    <source>
        <dbReference type="ARBA" id="ARBA00005354"/>
    </source>
</evidence>